<evidence type="ECO:0000256" key="3">
    <source>
        <dbReference type="ARBA" id="ARBA00022989"/>
    </source>
</evidence>
<evidence type="ECO:0000256" key="5">
    <source>
        <dbReference type="RuleBase" id="RU000370"/>
    </source>
</evidence>
<keyword evidence="5" id="KW-0813">Transport</keyword>
<dbReference type="PRINTS" id="PR01165">
    <property type="entry name" value="CYCOXIDASEI"/>
</dbReference>
<sequence>MARSVAKTGRAAAETGRRWLTSVDHADVGRRYLALALVAGLWGAADAMALRTELLTPGRGVWSAATYDAFFTTHGLTMLFFAATPAAFGIATVVVPPLVGADDVAFPRLSATAFWLLPPALLLARAGAAGALLGIPGLEPPAVGWTLYVPLSRSAAGTGLDLLLVGLHLAGVSTVLAAITLLVTVLESRTVGWHEVDAFTWSVLTASGLVLFAFPVLGSALVMLLLDRNLGTAFFAVSTGGPVRWQHLFWFFGHPEVYVLGLPALGLISHLLPRYAGRPLVGFEGVVYSTLAIGVLSFGVWAHHMFTTGIDPRLAATFMAVSLAIAAPSAIKVFDWLATLWGGDLVLAPPMLFTLAAVANFVLGGVTGVFLAAVPVDRLFHGTYYVVGHFHLVLVGTVVFALFAASYHWFPILTGRLYDRRLARAHFWLTAGGAAVAFLAMLALGTFALARRTATYPPALAPLQAVATLGAYVMGVGQVVWVCNVAKSVRRGADATAEIRRRASEGAGRVWERWAGGDR</sequence>
<dbReference type="KEGG" id="hpel:HZS54_21360"/>
<keyword evidence="3 6" id="KW-1133">Transmembrane helix</keyword>
<keyword evidence="4 6" id="KW-0472">Membrane</keyword>
<feature type="transmembrane region" description="Helical" evidence="6">
    <location>
        <begin position="427"/>
        <end position="449"/>
    </location>
</feature>
<feature type="transmembrane region" description="Helical" evidence="6">
    <location>
        <begin position="159"/>
        <end position="186"/>
    </location>
</feature>
<keyword evidence="5" id="KW-0408">Iron</keyword>
<comment type="subcellular location">
    <subcellularLocation>
        <location evidence="1">Membrane</location>
        <topology evidence="1">Multi-pass membrane protein</topology>
    </subcellularLocation>
</comment>
<organism evidence="8 9">
    <name type="scientific">Halosimplex pelagicum</name>
    <dbReference type="NCBI Taxonomy" id="869886"/>
    <lineage>
        <taxon>Archaea</taxon>
        <taxon>Methanobacteriati</taxon>
        <taxon>Methanobacteriota</taxon>
        <taxon>Stenosarchaea group</taxon>
        <taxon>Halobacteria</taxon>
        <taxon>Halobacteriales</taxon>
        <taxon>Haloarculaceae</taxon>
        <taxon>Halosimplex</taxon>
    </lineage>
</organism>
<keyword evidence="5" id="KW-0249">Electron transport</keyword>
<feature type="transmembrane region" description="Helical" evidence="6">
    <location>
        <begin position="386"/>
        <end position="407"/>
    </location>
</feature>
<evidence type="ECO:0000313" key="9">
    <source>
        <dbReference type="Proteomes" id="UP000509346"/>
    </source>
</evidence>
<comment type="similarity">
    <text evidence="5">Belongs to the heme-copper respiratory oxidase family.</text>
</comment>
<dbReference type="InterPro" id="IPR036927">
    <property type="entry name" value="Cyt_c_oxase-like_su1_sf"/>
</dbReference>
<dbReference type="InterPro" id="IPR000883">
    <property type="entry name" value="Cyt_C_Oxase_1"/>
</dbReference>
<feature type="transmembrane region" description="Helical" evidence="6">
    <location>
        <begin position="32"/>
        <end position="50"/>
    </location>
</feature>
<feature type="transmembrane region" description="Helical" evidence="6">
    <location>
        <begin position="198"/>
        <end position="226"/>
    </location>
</feature>
<feature type="transmembrane region" description="Helical" evidence="6">
    <location>
        <begin position="280"/>
        <end position="302"/>
    </location>
</feature>
<dbReference type="Gene3D" id="1.20.210.10">
    <property type="entry name" value="Cytochrome c oxidase-like, subunit I domain"/>
    <property type="match status" value="1"/>
</dbReference>
<dbReference type="Pfam" id="PF00115">
    <property type="entry name" value="COX1"/>
    <property type="match status" value="1"/>
</dbReference>
<dbReference type="GO" id="GO:0022904">
    <property type="term" value="P:respiratory electron transport chain"/>
    <property type="evidence" value="ECO:0007669"/>
    <property type="project" value="TreeGrafter"/>
</dbReference>
<feature type="transmembrane region" description="Helical" evidence="6">
    <location>
        <begin position="314"/>
        <end position="331"/>
    </location>
</feature>
<keyword evidence="2 5" id="KW-0812">Transmembrane</keyword>
<proteinExistence type="inferred from homology"/>
<keyword evidence="5" id="KW-0349">Heme</keyword>
<dbReference type="OrthoDB" id="33297at2157"/>
<dbReference type="InterPro" id="IPR023615">
    <property type="entry name" value="Cyt_c_Oxase_su1_BS"/>
</dbReference>
<accession>A0A7D5T7Y0</accession>
<name>A0A7D5T7Y0_9EURY</name>
<feature type="transmembrane region" description="Helical" evidence="6">
    <location>
        <begin position="351"/>
        <end position="374"/>
    </location>
</feature>
<evidence type="ECO:0000259" key="7">
    <source>
        <dbReference type="PROSITE" id="PS50855"/>
    </source>
</evidence>
<dbReference type="EMBL" id="CP058909">
    <property type="protein sequence ID" value="QLH85071.1"/>
    <property type="molecule type" value="Genomic_DNA"/>
</dbReference>
<evidence type="ECO:0000256" key="2">
    <source>
        <dbReference type="ARBA" id="ARBA00022692"/>
    </source>
</evidence>
<evidence type="ECO:0000313" key="8">
    <source>
        <dbReference type="EMBL" id="QLH85071.1"/>
    </source>
</evidence>
<gene>
    <name evidence="8" type="ORF">HZS54_21360</name>
</gene>
<protein>
    <submittedName>
        <fullName evidence="8">Cbb3-type cytochrome c oxidase subunit I</fullName>
    </submittedName>
</protein>
<dbReference type="GO" id="GO:0016020">
    <property type="term" value="C:membrane"/>
    <property type="evidence" value="ECO:0007669"/>
    <property type="project" value="UniProtKB-SubCell"/>
</dbReference>
<feature type="transmembrane region" description="Helical" evidence="6">
    <location>
        <begin position="115"/>
        <end position="138"/>
    </location>
</feature>
<dbReference type="PANTHER" id="PTHR10422">
    <property type="entry name" value="CYTOCHROME C OXIDASE SUBUNIT 1"/>
    <property type="match status" value="1"/>
</dbReference>
<feature type="domain" description="Cytochrome oxidase subunit I profile" evidence="7">
    <location>
        <begin position="19"/>
        <end position="519"/>
    </location>
</feature>
<dbReference type="PANTHER" id="PTHR10422:SF18">
    <property type="entry name" value="CYTOCHROME C OXIDASE SUBUNIT 1"/>
    <property type="match status" value="1"/>
</dbReference>
<reference evidence="8 9" key="1">
    <citation type="submission" date="2020-07" db="EMBL/GenBank/DDBJ databases">
        <title>Halosimplex litoreum sp. nov. and Halosimplex rubrum sp. nov., isolated from different salt environments.</title>
        <authorList>
            <person name="Cui H."/>
        </authorList>
    </citation>
    <scope>NUCLEOTIDE SEQUENCE [LARGE SCALE GENOMIC DNA]</scope>
    <source>
        <strain evidence="8 9">R2</strain>
    </source>
</reference>
<dbReference type="PROSITE" id="PS50855">
    <property type="entry name" value="COX1"/>
    <property type="match status" value="1"/>
</dbReference>
<dbReference type="GO" id="GO:0020037">
    <property type="term" value="F:heme binding"/>
    <property type="evidence" value="ECO:0007669"/>
    <property type="project" value="InterPro"/>
</dbReference>
<dbReference type="Proteomes" id="UP000509346">
    <property type="component" value="Chromosome"/>
</dbReference>
<keyword evidence="5" id="KW-0479">Metal-binding</keyword>
<dbReference type="PROSITE" id="PS00077">
    <property type="entry name" value="COX1_CUB"/>
    <property type="match status" value="1"/>
</dbReference>
<dbReference type="SUPFAM" id="SSF81442">
    <property type="entry name" value="Cytochrome c oxidase subunit I-like"/>
    <property type="match status" value="1"/>
</dbReference>
<feature type="transmembrane region" description="Helical" evidence="6">
    <location>
        <begin position="247"/>
        <end position="268"/>
    </location>
</feature>
<keyword evidence="5" id="KW-0679">Respiratory chain</keyword>
<feature type="transmembrane region" description="Helical" evidence="6">
    <location>
        <begin position="461"/>
        <end position="481"/>
    </location>
</feature>
<evidence type="ECO:0000256" key="4">
    <source>
        <dbReference type="ARBA" id="ARBA00023136"/>
    </source>
</evidence>
<evidence type="ECO:0000256" key="6">
    <source>
        <dbReference type="SAM" id="Phobius"/>
    </source>
</evidence>
<feature type="transmembrane region" description="Helical" evidence="6">
    <location>
        <begin position="71"/>
        <end position="95"/>
    </location>
</feature>
<dbReference type="GO" id="GO:0015990">
    <property type="term" value="P:electron transport coupled proton transport"/>
    <property type="evidence" value="ECO:0007669"/>
    <property type="project" value="TreeGrafter"/>
</dbReference>
<dbReference type="InterPro" id="IPR023616">
    <property type="entry name" value="Cyt_c_oxase-like_su1_dom"/>
</dbReference>
<evidence type="ECO:0000256" key="1">
    <source>
        <dbReference type="ARBA" id="ARBA00004141"/>
    </source>
</evidence>
<keyword evidence="9" id="KW-1185">Reference proteome</keyword>
<dbReference type="AlphaFoldDB" id="A0A7D5T7Y0"/>
<dbReference type="GO" id="GO:0009060">
    <property type="term" value="P:aerobic respiration"/>
    <property type="evidence" value="ECO:0007669"/>
    <property type="project" value="InterPro"/>
</dbReference>
<dbReference type="GO" id="GO:0004129">
    <property type="term" value="F:cytochrome-c oxidase activity"/>
    <property type="evidence" value="ECO:0007669"/>
    <property type="project" value="InterPro"/>
</dbReference>